<feature type="region of interest" description="Disordered" evidence="7">
    <location>
        <begin position="487"/>
        <end position="545"/>
    </location>
</feature>
<dbReference type="Gene3D" id="2.30.29.30">
    <property type="entry name" value="Pleckstrin-homology domain (PH domain)/Phosphotyrosine-binding domain (PTB)"/>
    <property type="match status" value="1"/>
</dbReference>
<dbReference type="InterPro" id="IPR011993">
    <property type="entry name" value="PH-like_dom_sf"/>
</dbReference>
<evidence type="ECO:0000259" key="8">
    <source>
        <dbReference type="PROSITE" id="PS01179"/>
    </source>
</evidence>
<feature type="region of interest" description="Disordered" evidence="7">
    <location>
        <begin position="291"/>
        <end position="313"/>
    </location>
</feature>
<dbReference type="AlphaFoldDB" id="A0A6J3Q635"/>
<protein>
    <recommendedName>
        <fullName evidence="6">SH2 domain-containing protein 5</fullName>
    </recommendedName>
</protein>
<evidence type="ECO:0000256" key="1">
    <source>
        <dbReference type="ARBA" id="ARBA00022999"/>
    </source>
</evidence>
<dbReference type="PANTHER" id="PTHR15832">
    <property type="entry name" value="SHC (SRC HOMOLOGY DOMAIN C-TERMINAL) ADAPTOR HOMOLOG"/>
    <property type="match status" value="1"/>
</dbReference>
<organism evidence="9 10">
    <name type="scientific">Tursiops truncatus</name>
    <name type="common">Atlantic bottle-nosed dolphin</name>
    <name type="synonym">Delphinus truncatus</name>
    <dbReference type="NCBI Taxonomy" id="9739"/>
    <lineage>
        <taxon>Eukaryota</taxon>
        <taxon>Metazoa</taxon>
        <taxon>Chordata</taxon>
        <taxon>Craniata</taxon>
        <taxon>Vertebrata</taxon>
        <taxon>Euteleostomi</taxon>
        <taxon>Mammalia</taxon>
        <taxon>Eutheria</taxon>
        <taxon>Laurasiatheria</taxon>
        <taxon>Artiodactyla</taxon>
        <taxon>Whippomorpha</taxon>
        <taxon>Cetacea</taxon>
        <taxon>Odontoceti</taxon>
        <taxon>Delphinidae</taxon>
        <taxon>Tursiops</taxon>
    </lineage>
</organism>
<dbReference type="PROSITE" id="PS01179">
    <property type="entry name" value="PID"/>
    <property type="match status" value="1"/>
</dbReference>
<dbReference type="Proteomes" id="UP000245320">
    <property type="component" value="Chromosome 1"/>
</dbReference>
<comment type="function">
    <text evidence="4">May be involved in synaptic plasticity regulation through the control of Rac-GTP levels.</text>
</comment>
<evidence type="ECO:0000256" key="3">
    <source>
        <dbReference type="ARBA" id="ARBA00034105"/>
    </source>
</evidence>
<evidence type="ECO:0000256" key="4">
    <source>
        <dbReference type="ARBA" id="ARBA00056636"/>
    </source>
</evidence>
<dbReference type="SUPFAM" id="SSF55550">
    <property type="entry name" value="SH2 domain"/>
    <property type="match status" value="1"/>
</dbReference>
<keyword evidence="9" id="KW-1185">Reference proteome</keyword>
<dbReference type="GO" id="GO:0014069">
    <property type="term" value="C:postsynaptic density"/>
    <property type="evidence" value="ECO:0007669"/>
    <property type="project" value="UniProtKB-SubCell"/>
</dbReference>
<evidence type="ECO:0000256" key="2">
    <source>
        <dbReference type="ARBA" id="ARBA00023018"/>
    </source>
</evidence>
<dbReference type="OrthoDB" id="10013007at2759"/>
<reference evidence="10" key="1">
    <citation type="submission" date="2025-08" db="UniProtKB">
        <authorList>
            <consortium name="RefSeq"/>
        </authorList>
    </citation>
    <scope>IDENTIFICATION</scope>
    <source>
        <tissue evidence="10">Spleen</tissue>
    </source>
</reference>
<dbReference type="RefSeq" id="XP_033697836.1">
    <property type="nucleotide sequence ID" value="XM_033841945.1"/>
</dbReference>
<evidence type="ECO:0000313" key="9">
    <source>
        <dbReference type="Proteomes" id="UP000245320"/>
    </source>
</evidence>
<keyword evidence="2" id="KW-0770">Synapse</keyword>
<name>A0A6J3Q635_TURTR</name>
<gene>
    <name evidence="10" type="primary">SH2D5</name>
</gene>
<dbReference type="CTD" id="400745"/>
<dbReference type="InterPro" id="IPR006020">
    <property type="entry name" value="PTB/PI_dom"/>
</dbReference>
<evidence type="ECO:0000256" key="6">
    <source>
        <dbReference type="ARBA" id="ARBA00071088"/>
    </source>
</evidence>
<dbReference type="PANTHER" id="PTHR15832:SF3">
    <property type="entry name" value="SH2 DOMAIN-CONTAINING PROTEIN 5"/>
    <property type="match status" value="1"/>
</dbReference>
<accession>A0A6J3Q635</accession>
<comment type="subunit">
    <text evidence="5">Interacts with BCR.</text>
</comment>
<comment type="subcellular location">
    <subcellularLocation>
        <location evidence="3">Postsynaptic density</location>
    </subcellularLocation>
</comment>
<dbReference type="CDD" id="cd00173">
    <property type="entry name" value="SH2"/>
    <property type="match status" value="1"/>
</dbReference>
<feature type="domain" description="PID" evidence="8">
    <location>
        <begin position="110"/>
        <end position="208"/>
    </location>
</feature>
<dbReference type="Gene3D" id="3.30.505.10">
    <property type="entry name" value="SH2 domain"/>
    <property type="match status" value="1"/>
</dbReference>
<dbReference type="SUPFAM" id="SSF50729">
    <property type="entry name" value="PH domain-like"/>
    <property type="match status" value="1"/>
</dbReference>
<dbReference type="FunCoup" id="A0A6J3Q635">
    <property type="interactions" value="571"/>
</dbReference>
<evidence type="ECO:0000313" key="10">
    <source>
        <dbReference type="RefSeq" id="XP_033697836.1"/>
    </source>
</evidence>
<proteinExistence type="predicted"/>
<keyword evidence="1" id="KW-0727">SH2 domain</keyword>
<evidence type="ECO:0000256" key="5">
    <source>
        <dbReference type="ARBA" id="ARBA00064001"/>
    </source>
</evidence>
<dbReference type="InParanoid" id="A0A6J3Q635"/>
<dbReference type="FunFam" id="2.30.29.30:FF:000290">
    <property type="entry name" value="SH2 domain-containing protein 5"/>
    <property type="match status" value="1"/>
</dbReference>
<dbReference type="CDD" id="cd13157">
    <property type="entry name" value="PTB_tensin-related"/>
    <property type="match status" value="1"/>
</dbReference>
<sequence length="545" mass="59516">MRHIPTPLGLKEGRERLAEFPRGLALRAFIHSSRQSLKASCGPGCPAHWGWRPFKGRGCSHSALLPCPLQPSLLRTLKPGTLGAMQKAGAGGRRASDCGPAPHRPRCITKFAQQYVGSFPVDDLDTQESAWLVQQQLWALKDCPRRRAVILKFSLQGLKIYSGEGEVLLMAHALRRILYSTWCPADCQFAFMARNPRSPASKLFCHLFVGSQPGEVQILHLLLCRSFQLAHLWQHPEKRARPEPCPGPVGDVPLKPLSGPGGTPGLVREPLGRDQLSQHVNALVSFGRLPAGVPGGSGKEPPESESRGGARHARLGNPYCSPTLVRKKAIRSKVIRSGAYRACTYETQLQLSAREAFPDAWEAWPRGPGGPSCLVESEGSLTENIWAFTGISRPSALALLRRDVLGAFLLWPEPGTSGQWCLSVRTQCGVVPHQVFRNHLGRYCVEVQSSLASPGPPRASCLTSLDWDCGDWRRKRLCSIWHRAGRCSSKASAGPPRRPPPRAGLQPEVALGACRARRTRGSSGGTGCDARGVAQQPRTPWRRPC</sequence>
<dbReference type="InterPro" id="IPR036860">
    <property type="entry name" value="SH2_dom_sf"/>
</dbReference>
<evidence type="ECO:0000256" key="7">
    <source>
        <dbReference type="SAM" id="MobiDB-lite"/>
    </source>
</evidence>